<feature type="region of interest" description="Disordered" evidence="1">
    <location>
        <begin position="379"/>
        <end position="453"/>
    </location>
</feature>
<sequence length="453" mass="46672">MDLRICLLLLATLLSGSLNVDATTAATSATSPTSEASSSSKQTKATVTPGSSTSPGTTVSPGTTTTVEPIAFTTFPMKNAQTPPNAKIVLQQAVLLNQQILALTNELNSVTSDFNITNSPLLQNLTQLQSQVDTQNRTLQSYLKTLQKLNDVQDQQEANVTNIYSYFSCFAASSCVTASPTPSTARPTIVPGTCPGDPAKAVSDSKSFQVPSKRYDSCANNIQGDDNTKIFLNVSVTIQGDATLEIVGRTGNTSTFTNTSTASSLSFTSPVKLNYRTSPSSQIGFTVDYRQSSPCDSLDCTTADPKAKCIVSPSGQARCQCSSPCVTGDLCTETTNPCTTRAKKACGQTAGNGYCATDSCDPTTCAFRCVCADGTEGLSCSDSGQTITPPPNPTVECATTTPIPTTKKASTGTPGGAGTTPAGGSTSTKDSTGTGTSSNSQTTTVTATTAQGS</sequence>
<feature type="compositionally biased region" description="Low complexity" evidence="1">
    <location>
        <begin position="398"/>
        <end position="412"/>
    </location>
</feature>
<gene>
    <name evidence="3" type="ORF">CAUJ_LOCUS10131</name>
</gene>
<feature type="compositionally biased region" description="Low complexity" evidence="1">
    <location>
        <begin position="419"/>
        <end position="453"/>
    </location>
</feature>
<keyword evidence="2" id="KW-0732">Signal</keyword>
<protein>
    <recommendedName>
        <fullName evidence="5">EGF-like domain-containing protein</fullName>
    </recommendedName>
</protein>
<evidence type="ECO:0008006" key="5">
    <source>
        <dbReference type="Google" id="ProtNLM"/>
    </source>
</evidence>
<reference evidence="3" key="1">
    <citation type="submission" date="2020-10" db="EMBL/GenBank/DDBJ databases">
        <authorList>
            <person name="Kikuchi T."/>
        </authorList>
    </citation>
    <scope>NUCLEOTIDE SEQUENCE</scope>
    <source>
        <strain evidence="3">NKZ352</strain>
    </source>
</reference>
<proteinExistence type="predicted"/>
<feature type="region of interest" description="Disordered" evidence="1">
    <location>
        <begin position="25"/>
        <end position="65"/>
    </location>
</feature>
<keyword evidence="4" id="KW-1185">Reference proteome</keyword>
<name>A0A8S1HGX0_9PELO</name>
<dbReference type="AlphaFoldDB" id="A0A8S1HGX0"/>
<comment type="caution">
    <text evidence="3">The sequence shown here is derived from an EMBL/GenBank/DDBJ whole genome shotgun (WGS) entry which is preliminary data.</text>
</comment>
<accession>A0A8S1HGX0</accession>
<dbReference type="EMBL" id="CAJGYM010000042">
    <property type="protein sequence ID" value="CAD6194212.1"/>
    <property type="molecule type" value="Genomic_DNA"/>
</dbReference>
<evidence type="ECO:0000256" key="2">
    <source>
        <dbReference type="SAM" id="SignalP"/>
    </source>
</evidence>
<evidence type="ECO:0000313" key="4">
    <source>
        <dbReference type="Proteomes" id="UP000835052"/>
    </source>
</evidence>
<dbReference type="Proteomes" id="UP000835052">
    <property type="component" value="Unassembled WGS sequence"/>
</dbReference>
<feature type="signal peptide" evidence="2">
    <location>
        <begin position="1"/>
        <end position="22"/>
    </location>
</feature>
<feature type="chain" id="PRO_5035902037" description="EGF-like domain-containing protein" evidence="2">
    <location>
        <begin position="23"/>
        <end position="453"/>
    </location>
</feature>
<evidence type="ECO:0000256" key="1">
    <source>
        <dbReference type="SAM" id="MobiDB-lite"/>
    </source>
</evidence>
<evidence type="ECO:0000313" key="3">
    <source>
        <dbReference type="EMBL" id="CAD6194212.1"/>
    </source>
</evidence>
<organism evidence="3 4">
    <name type="scientific">Caenorhabditis auriculariae</name>
    <dbReference type="NCBI Taxonomy" id="2777116"/>
    <lineage>
        <taxon>Eukaryota</taxon>
        <taxon>Metazoa</taxon>
        <taxon>Ecdysozoa</taxon>
        <taxon>Nematoda</taxon>
        <taxon>Chromadorea</taxon>
        <taxon>Rhabditida</taxon>
        <taxon>Rhabditina</taxon>
        <taxon>Rhabditomorpha</taxon>
        <taxon>Rhabditoidea</taxon>
        <taxon>Rhabditidae</taxon>
        <taxon>Peloderinae</taxon>
        <taxon>Caenorhabditis</taxon>
    </lineage>
</organism>
<dbReference type="OrthoDB" id="5868648at2759"/>